<dbReference type="GO" id="GO:0016114">
    <property type="term" value="P:terpenoid biosynthetic process"/>
    <property type="evidence" value="ECO:0007669"/>
    <property type="project" value="TreeGrafter"/>
</dbReference>
<keyword evidence="4" id="KW-0808">Transferase</keyword>
<dbReference type="Gene3D" id="3.40.1160.10">
    <property type="entry name" value="Acetylglutamate kinase-like"/>
    <property type="match status" value="1"/>
</dbReference>
<dbReference type="GO" id="GO:0005524">
    <property type="term" value="F:ATP binding"/>
    <property type="evidence" value="ECO:0007669"/>
    <property type="project" value="UniProtKB-KW"/>
</dbReference>
<feature type="binding site" evidence="10">
    <location>
        <position position="52"/>
    </location>
    <ligand>
        <name>substrate</name>
    </ligand>
</feature>
<dbReference type="EMBL" id="MGAL01000043">
    <property type="protein sequence ID" value="OGK46334.1"/>
    <property type="molecule type" value="Genomic_DNA"/>
</dbReference>
<evidence type="ECO:0000256" key="11">
    <source>
        <dbReference type="PIRSR" id="PIRSR016496-2"/>
    </source>
</evidence>
<comment type="caution">
    <text evidence="13">The sequence shown here is derived from an EMBL/GenBank/DDBJ whole genome shotgun (WGS) entry which is preliminary data.</text>
</comment>
<feature type="binding site" evidence="10">
    <location>
        <position position="224"/>
    </location>
    <ligand>
        <name>ATP</name>
        <dbReference type="ChEBI" id="CHEBI:30616"/>
    </ligand>
</feature>
<evidence type="ECO:0000256" key="8">
    <source>
        <dbReference type="ARBA" id="ARBA00023229"/>
    </source>
</evidence>
<evidence type="ECO:0000259" key="12">
    <source>
        <dbReference type="Pfam" id="PF00696"/>
    </source>
</evidence>
<feature type="site" description="Transition state stabilizer" evidence="11">
    <location>
        <position position="16"/>
    </location>
</feature>
<feature type="binding site" evidence="10">
    <location>
        <begin position="7"/>
        <end position="11"/>
    </location>
    <ligand>
        <name>ATP</name>
        <dbReference type="ChEBI" id="CHEBI:30616"/>
    </ligand>
</feature>
<evidence type="ECO:0000256" key="4">
    <source>
        <dbReference type="ARBA" id="ARBA00022679"/>
    </source>
</evidence>
<feature type="binding site" evidence="10">
    <location>
        <position position="57"/>
    </location>
    <ligand>
        <name>substrate</name>
    </ligand>
</feature>
<feature type="binding site" evidence="10">
    <location>
        <position position="220"/>
    </location>
    <ligand>
        <name>ATP</name>
        <dbReference type="ChEBI" id="CHEBI:30616"/>
    </ligand>
</feature>
<keyword evidence="6" id="KW-0418">Kinase</keyword>
<dbReference type="AlphaFoldDB" id="A0A1F7ISL2"/>
<sequence>MNVTLFKLGGSLITDKSKPYTARPQIIHRVLLEIKSALQKKPDINLVLGHGAGSFAHQSAKKFGTIDGFNNDKGKFGACFVHADAMKLHEIVLEECMKLKLPIFSLQPASFLLTKNKKVYFANFEILEAVLKKKMIPLIFGDVIIDTQIGATIYSTDKLFSMLANYLQDKNYAVNQIIHSGHYKGIYDQNGKVIKKITKQNYLQVLNTIKPSIHADVTGAMEGKIKEAIKVAERGIKTLITDGSKTGQIADVLLGKRAAGTTISKD</sequence>
<dbReference type="Proteomes" id="UP000177141">
    <property type="component" value="Unassembled WGS sequence"/>
</dbReference>
<feature type="binding site" evidence="10">
    <location>
        <position position="53"/>
    </location>
    <ligand>
        <name>ATP</name>
        <dbReference type="ChEBI" id="CHEBI:30616"/>
    </ligand>
</feature>
<accession>A0A1F7ISL2</accession>
<evidence type="ECO:0000313" key="13">
    <source>
        <dbReference type="EMBL" id="OGK46334.1"/>
    </source>
</evidence>
<comment type="similarity">
    <text evidence="1">Belongs to the isopentenyl phosphate kinase family.</text>
</comment>
<evidence type="ECO:0000256" key="10">
    <source>
        <dbReference type="PIRSR" id="PIRSR016496-1"/>
    </source>
</evidence>
<dbReference type="GO" id="GO:0102043">
    <property type="term" value="F:isopentenyl phosphate kinase activity"/>
    <property type="evidence" value="ECO:0007669"/>
    <property type="project" value="UniProtKB-EC"/>
</dbReference>
<evidence type="ECO:0000313" key="14">
    <source>
        <dbReference type="Proteomes" id="UP000177141"/>
    </source>
</evidence>
<keyword evidence="8" id="KW-0414">Isoprene biosynthesis</keyword>
<dbReference type="PANTHER" id="PTHR43654:SF1">
    <property type="entry name" value="ISOPENTENYL PHOSPHATE KINASE"/>
    <property type="match status" value="1"/>
</dbReference>
<keyword evidence="5 10" id="KW-0547">Nucleotide-binding</keyword>
<gene>
    <name evidence="13" type="ORF">A3A93_03075</name>
</gene>
<dbReference type="PANTHER" id="PTHR43654">
    <property type="entry name" value="GLUTAMATE 5-KINASE"/>
    <property type="match status" value="1"/>
</dbReference>
<dbReference type="Pfam" id="PF00696">
    <property type="entry name" value="AA_kinase"/>
    <property type="match status" value="1"/>
</dbReference>
<keyword evidence="7 10" id="KW-0067">ATP-binding</keyword>
<evidence type="ECO:0000256" key="2">
    <source>
        <dbReference type="ARBA" id="ARBA00012908"/>
    </source>
</evidence>
<evidence type="ECO:0000256" key="5">
    <source>
        <dbReference type="ARBA" id="ARBA00022741"/>
    </source>
</evidence>
<feature type="domain" description="Aspartate/glutamate/uridylate kinase" evidence="12">
    <location>
        <begin position="3"/>
        <end position="242"/>
    </location>
</feature>
<evidence type="ECO:0000256" key="9">
    <source>
        <dbReference type="ARBA" id="ARBA00049063"/>
    </source>
</evidence>
<dbReference type="EC" id="2.7.4.26" evidence="2"/>
<reference evidence="13 14" key="1">
    <citation type="journal article" date="2016" name="Nat. Commun.">
        <title>Thousands of microbial genomes shed light on interconnected biogeochemical processes in an aquifer system.</title>
        <authorList>
            <person name="Anantharaman K."/>
            <person name="Brown C.T."/>
            <person name="Hug L.A."/>
            <person name="Sharon I."/>
            <person name="Castelle C.J."/>
            <person name="Probst A.J."/>
            <person name="Thomas B.C."/>
            <person name="Singh A."/>
            <person name="Wilkins M.J."/>
            <person name="Karaoz U."/>
            <person name="Brodie E.L."/>
            <person name="Williams K.H."/>
            <person name="Hubbard S.S."/>
            <person name="Banfield J.F."/>
        </authorList>
    </citation>
    <scope>NUCLEOTIDE SEQUENCE [LARGE SCALE GENOMIC DNA]</scope>
</reference>
<dbReference type="GO" id="GO:0005829">
    <property type="term" value="C:cytosol"/>
    <property type="evidence" value="ECO:0007669"/>
    <property type="project" value="TreeGrafter"/>
</dbReference>
<evidence type="ECO:0000256" key="3">
    <source>
        <dbReference type="ARBA" id="ARBA00017267"/>
    </source>
</evidence>
<dbReference type="STRING" id="1802061.A3A93_03075"/>
<evidence type="ECO:0000256" key="1">
    <source>
        <dbReference type="ARBA" id="ARBA00010540"/>
    </source>
</evidence>
<evidence type="ECO:0000256" key="6">
    <source>
        <dbReference type="ARBA" id="ARBA00022777"/>
    </source>
</evidence>
<name>A0A1F7ISL2_9BACT</name>
<dbReference type="InterPro" id="IPR001048">
    <property type="entry name" value="Asp/Glu/Uridylate_kinase"/>
</dbReference>
<dbReference type="GO" id="GO:0016301">
    <property type="term" value="F:kinase activity"/>
    <property type="evidence" value="ECO:0007669"/>
    <property type="project" value="UniProtKB-KW"/>
</dbReference>
<dbReference type="PIRSF" id="PIRSF016496">
    <property type="entry name" value="Kin_FomA"/>
    <property type="match status" value="1"/>
</dbReference>
<evidence type="ECO:0000256" key="7">
    <source>
        <dbReference type="ARBA" id="ARBA00022840"/>
    </source>
</evidence>
<dbReference type="NCBIfam" id="NF040647">
    <property type="entry name" value="IPPK_Arch"/>
    <property type="match status" value="1"/>
</dbReference>
<dbReference type="SUPFAM" id="SSF53633">
    <property type="entry name" value="Carbamate kinase-like"/>
    <property type="match status" value="1"/>
</dbReference>
<dbReference type="InterPro" id="IPR024192">
    <property type="entry name" value="Fosfomycin_R_FomA-type"/>
</dbReference>
<dbReference type="InterPro" id="IPR036393">
    <property type="entry name" value="AceGlu_kinase-like_sf"/>
</dbReference>
<feature type="binding site" evidence="10">
    <location>
        <position position="156"/>
    </location>
    <ligand>
        <name>substrate</name>
    </ligand>
</feature>
<protein>
    <recommendedName>
        <fullName evidence="3">Isopentenyl phosphate kinase</fullName>
        <ecNumber evidence="2">2.7.4.26</ecNumber>
    </recommendedName>
</protein>
<comment type="catalytic activity">
    <reaction evidence="9">
        <text>isopentenyl phosphate + ATP = isopentenyl diphosphate + ADP</text>
        <dbReference type="Rhea" id="RHEA:33963"/>
        <dbReference type="ChEBI" id="CHEBI:30616"/>
        <dbReference type="ChEBI" id="CHEBI:65078"/>
        <dbReference type="ChEBI" id="CHEBI:128769"/>
        <dbReference type="ChEBI" id="CHEBI:456216"/>
        <dbReference type="EC" id="2.7.4.26"/>
    </reaction>
</comment>
<proteinExistence type="inferred from homology"/>
<organism evidence="13 14">
    <name type="scientific">Candidatus Roizmanbacteria bacterium RIFCSPLOWO2_01_FULL_38_12</name>
    <dbReference type="NCBI Taxonomy" id="1802061"/>
    <lineage>
        <taxon>Bacteria</taxon>
        <taxon>Candidatus Roizmaniibacteriota</taxon>
    </lineage>
</organism>